<accession>A0ABT5UVL2</accession>
<feature type="domain" description="Alpha-D-phosphohexomutase alpha/beta/alpha" evidence="17">
    <location>
        <begin position="209"/>
        <end position="308"/>
    </location>
</feature>
<dbReference type="CDD" id="cd05799">
    <property type="entry name" value="PGM2"/>
    <property type="match status" value="1"/>
</dbReference>
<dbReference type="RefSeq" id="WP_227208708.1">
    <property type="nucleotide sequence ID" value="NZ_JAJCLO010000013.1"/>
</dbReference>
<dbReference type="PROSITE" id="PS00710">
    <property type="entry name" value="PGM_PMM"/>
    <property type="match status" value="1"/>
</dbReference>
<evidence type="ECO:0000313" key="20">
    <source>
        <dbReference type="Proteomes" id="UP001215087"/>
    </source>
</evidence>
<evidence type="ECO:0000256" key="8">
    <source>
        <dbReference type="ARBA" id="ARBA00022723"/>
    </source>
</evidence>
<keyword evidence="10" id="KW-0413">Isomerase</keyword>
<evidence type="ECO:0000256" key="5">
    <source>
        <dbReference type="ARBA" id="ARBA00010231"/>
    </source>
</evidence>
<feature type="domain" description="Alpha-D-phosphohexomutase alpha/beta/alpha" evidence="18">
    <location>
        <begin position="321"/>
        <end position="444"/>
    </location>
</feature>
<dbReference type="InterPro" id="IPR016066">
    <property type="entry name" value="A-D-PHexomutase_CS"/>
</dbReference>
<dbReference type="Pfam" id="PF02879">
    <property type="entry name" value="PGM_PMM_II"/>
    <property type="match status" value="1"/>
</dbReference>
<dbReference type="PANTHER" id="PTHR45745:SF1">
    <property type="entry name" value="PHOSPHOGLUCOMUTASE 2B-RELATED"/>
    <property type="match status" value="1"/>
</dbReference>
<evidence type="ECO:0000256" key="13">
    <source>
        <dbReference type="ARBA" id="ARBA00041467"/>
    </source>
</evidence>
<keyword evidence="9 14" id="KW-0460">Magnesium</keyword>
<dbReference type="Pfam" id="PF00408">
    <property type="entry name" value="PGM_PMM_IV"/>
    <property type="match status" value="1"/>
</dbReference>
<evidence type="ECO:0000313" key="19">
    <source>
        <dbReference type="EMBL" id="MDE1472010.1"/>
    </source>
</evidence>
<dbReference type="InterPro" id="IPR005841">
    <property type="entry name" value="Alpha-D-phosphohexomutase_SF"/>
</dbReference>
<dbReference type="Pfam" id="PF02878">
    <property type="entry name" value="PGM_PMM_I"/>
    <property type="match status" value="1"/>
</dbReference>
<name>A0ABT5UVL2_EUBLI</name>
<evidence type="ECO:0000256" key="11">
    <source>
        <dbReference type="ARBA" id="ARBA00039995"/>
    </source>
</evidence>
<dbReference type="Gene3D" id="3.30.310.50">
    <property type="entry name" value="Alpha-D-phosphohexomutase, C-terminal domain"/>
    <property type="match status" value="1"/>
</dbReference>
<dbReference type="InterPro" id="IPR005845">
    <property type="entry name" value="A-D-PHexomutase_a/b/a-II"/>
</dbReference>
<comment type="pathway">
    <text evidence="3">Glycolipid metabolism; diglucosyl-diacylglycerol biosynthesis.</text>
</comment>
<evidence type="ECO:0000256" key="14">
    <source>
        <dbReference type="RuleBase" id="RU004326"/>
    </source>
</evidence>
<sequence length="567" mass="62635">MGYKEVYQLWKDYPELNADLRAELEAMTDEGEIEDRFYQDLEFGTGGMRGKIGAGINRMNVYIVAKATYGLGKYLLGSDPKNAEKGVAIAFDSRNKSAEFAQTAARVLAAMGVQAYLFESLRPTPVLSFTVRHVGAAGGIVITASHNPKEYNGYKVYGPDGGQMVSPAADELVAEIEKIDNYFDIPLANMQTAVEDGMIQIIGREVDDAYAAAVEKVVKANPGSDLKVIYTPIHGSGNVPVRRVLDDLGYKNVTVVAEQEQPDGNFPMVSYPNPEERSVFNIAMEMPEARDVDIIIGTDPDCDRVGVVGRNAEGEFVVFTGNQTGALLVDYFLKTRTELPDNKVVIKTIVTSELGGIVAKSHGAEVVDVLTGFKYIGEHMTEYEATGEKTFAFGYEESYGYLAGNYARDKDAVLASALVCEMADYYKKQGMTLYDALEGLYQKFGYFIEGIQSMTLEGIEGKKQIENIMEKFRAHHFDAFADEKLVTYNDYQSKESLDLASGEKSAIDLPKSNVLKFVFNENSWYALRPSGTEPKLKVYYSVTGKSREGAEEKMEILRKAVNEIIEA</sequence>
<dbReference type="InterPro" id="IPR005843">
    <property type="entry name" value="A-D-PHexomutase_C"/>
</dbReference>
<feature type="domain" description="Alpha-D-phosphohexomutase C-terminal" evidence="15">
    <location>
        <begin position="516"/>
        <end position="557"/>
    </location>
</feature>
<evidence type="ECO:0000256" key="10">
    <source>
        <dbReference type="ARBA" id="ARBA00023235"/>
    </source>
</evidence>
<comment type="catalytic activity">
    <reaction evidence="1">
        <text>alpha-D-glucose 1-phosphate = alpha-D-glucose 6-phosphate</text>
        <dbReference type="Rhea" id="RHEA:23536"/>
        <dbReference type="ChEBI" id="CHEBI:58225"/>
        <dbReference type="ChEBI" id="CHEBI:58601"/>
        <dbReference type="EC" id="5.4.2.2"/>
    </reaction>
</comment>
<comment type="caution">
    <text evidence="19">The sequence shown here is derived from an EMBL/GenBank/DDBJ whole genome shotgun (WGS) entry which is preliminary data.</text>
</comment>
<evidence type="ECO:0000259" key="16">
    <source>
        <dbReference type="Pfam" id="PF02878"/>
    </source>
</evidence>
<evidence type="ECO:0000259" key="17">
    <source>
        <dbReference type="Pfam" id="PF02879"/>
    </source>
</evidence>
<proteinExistence type="inferred from homology"/>
<reference evidence="19 20" key="1">
    <citation type="submission" date="2023-02" db="EMBL/GenBank/DDBJ databases">
        <title>Comparative genome analysis of Eubacterium limosum species.</title>
        <authorList>
            <person name="Bak J.E."/>
        </authorList>
    </citation>
    <scope>NUCLEOTIDE SEQUENCE [LARGE SCALE GENOMIC DNA]</scope>
    <source>
        <strain evidence="19 20">KGMB01548</strain>
    </source>
</reference>
<evidence type="ECO:0000256" key="1">
    <source>
        <dbReference type="ARBA" id="ARBA00000443"/>
    </source>
</evidence>
<comment type="similarity">
    <text evidence="5 14">Belongs to the phosphohexose mutase family.</text>
</comment>
<dbReference type="InterPro" id="IPR036900">
    <property type="entry name" value="A-D-PHexomutase_C_sf"/>
</dbReference>
<keyword evidence="7" id="KW-0597">Phosphoprotein</keyword>
<evidence type="ECO:0000259" key="18">
    <source>
        <dbReference type="Pfam" id="PF02880"/>
    </source>
</evidence>
<gene>
    <name evidence="19" type="ORF">PTZ04_17265</name>
</gene>
<dbReference type="InterPro" id="IPR016055">
    <property type="entry name" value="A-D-PHexomutase_a/b/a-I/II/III"/>
</dbReference>
<evidence type="ECO:0000256" key="9">
    <source>
        <dbReference type="ARBA" id="ARBA00022842"/>
    </source>
</evidence>
<evidence type="ECO:0000256" key="12">
    <source>
        <dbReference type="ARBA" id="ARBA00041398"/>
    </source>
</evidence>
<dbReference type="InterPro" id="IPR005846">
    <property type="entry name" value="A-D-PHexomutase_a/b/a-III"/>
</dbReference>
<protein>
    <recommendedName>
        <fullName evidence="11">Phosphoglucomutase</fullName>
        <ecNumber evidence="6">5.4.2.2</ecNumber>
    </recommendedName>
    <alternativeName>
        <fullName evidence="13">Alpha-phosphoglucomutase</fullName>
    </alternativeName>
    <alternativeName>
        <fullName evidence="12">Glucose phosphomutase</fullName>
    </alternativeName>
</protein>
<evidence type="ECO:0000256" key="6">
    <source>
        <dbReference type="ARBA" id="ARBA00012728"/>
    </source>
</evidence>
<dbReference type="EMBL" id="JAQSVD010000011">
    <property type="protein sequence ID" value="MDE1472010.1"/>
    <property type="molecule type" value="Genomic_DNA"/>
</dbReference>
<dbReference type="SUPFAM" id="SSF53738">
    <property type="entry name" value="Phosphoglucomutase, first 3 domains"/>
    <property type="match status" value="3"/>
</dbReference>
<dbReference type="Gene3D" id="3.40.120.10">
    <property type="entry name" value="Alpha-D-Glucose-1,6-Bisphosphate, subunit A, domain 3"/>
    <property type="match status" value="3"/>
</dbReference>
<keyword evidence="20" id="KW-1185">Reference proteome</keyword>
<evidence type="ECO:0000256" key="3">
    <source>
        <dbReference type="ARBA" id="ARBA00005164"/>
    </source>
</evidence>
<evidence type="ECO:0000256" key="7">
    <source>
        <dbReference type="ARBA" id="ARBA00022553"/>
    </source>
</evidence>
<dbReference type="Pfam" id="PF02880">
    <property type="entry name" value="PGM_PMM_III"/>
    <property type="match status" value="1"/>
</dbReference>
<dbReference type="EC" id="5.4.2.2" evidence="6"/>
<organism evidence="19 20">
    <name type="scientific">Eubacterium limosum</name>
    <dbReference type="NCBI Taxonomy" id="1736"/>
    <lineage>
        <taxon>Bacteria</taxon>
        <taxon>Bacillati</taxon>
        <taxon>Bacillota</taxon>
        <taxon>Clostridia</taxon>
        <taxon>Eubacteriales</taxon>
        <taxon>Eubacteriaceae</taxon>
        <taxon>Eubacterium</taxon>
    </lineage>
</organism>
<dbReference type="InterPro" id="IPR005844">
    <property type="entry name" value="A-D-PHexomutase_a/b/a-I"/>
</dbReference>
<dbReference type="SUPFAM" id="SSF55957">
    <property type="entry name" value="Phosphoglucomutase, C-terminal domain"/>
    <property type="match status" value="1"/>
</dbReference>
<dbReference type="Proteomes" id="UP001215087">
    <property type="component" value="Unassembled WGS sequence"/>
</dbReference>
<feature type="domain" description="Alpha-D-phosphohexomutase alpha/beta/alpha" evidence="16">
    <location>
        <begin position="42"/>
        <end position="182"/>
    </location>
</feature>
<dbReference type="PRINTS" id="PR00509">
    <property type="entry name" value="PGMPMM"/>
</dbReference>
<evidence type="ECO:0000259" key="15">
    <source>
        <dbReference type="Pfam" id="PF00408"/>
    </source>
</evidence>
<keyword evidence="8 14" id="KW-0479">Metal-binding</keyword>
<evidence type="ECO:0000256" key="2">
    <source>
        <dbReference type="ARBA" id="ARBA00001946"/>
    </source>
</evidence>
<dbReference type="PANTHER" id="PTHR45745">
    <property type="entry name" value="PHOSPHOMANNOMUTASE 45A"/>
    <property type="match status" value="1"/>
</dbReference>
<evidence type="ECO:0000256" key="4">
    <source>
        <dbReference type="ARBA" id="ARBA00005189"/>
    </source>
</evidence>
<comment type="cofactor">
    <cofactor evidence="2">
        <name>Mg(2+)</name>
        <dbReference type="ChEBI" id="CHEBI:18420"/>
    </cofactor>
</comment>
<comment type="pathway">
    <text evidence="4">Lipid metabolism.</text>
</comment>